<keyword evidence="4" id="KW-1185">Reference proteome</keyword>
<feature type="compositionally biased region" description="Basic and acidic residues" evidence="1">
    <location>
        <begin position="97"/>
        <end position="107"/>
    </location>
</feature>
<feature type="compositionally biased region" description="Polar residues" evidence="1">
    <location>
        <begin position="1554"/>
        <end position="1568"/>
    </location>
</feature>
<protein>
    <submittedName>
        <fullName evidence="3">Uncharacterized protein</fullName>
    </submittedName>
</protein>
<dbReference type="OrthoDB" id="10692972at2759"/>
<feature type="compositionally biased region" description="Basic residues" evidence="1">
    <location>
        <begin position="2184"/>
        <end position="2230"/>
    </location>
</feature>
<feature type="compositionally biased region" description="Polar residues" evidence="1">
    <location>
        <begin position="2290"/>
        <end position="2301"/>
    </location>
</feature>
<feature type="compositionally biased region" description="Polar residues" evidence="1">
    <location>
        <begin position="195"/>
        <end position="214"/>
    </location>
</feature>
<feature type="region of interest" description="Disordered" evidence="1">
    <location>
        <begin position="878"/>
        <end position="924"/>
    </location>
</feature>
<feature type="compositionally biased region" description="Polar residues" evidence="1">
    <location>
        <begin position="301"/>
        <end position="311"/>
    </location>
</feature>
<feature type="compositionally biased region" description="Polar residues" evidence="1">
    <location>
        <begin position="238"/>
        <end position="253"/>
    </location>
</feature>
<feature type="compositionally biased region" description="Basic and acidic residues" evidence="1">
    <location>
        <begin position="342"/>
        <end position="353"/>
    </location>
</feature>
<evidence type="ECO:0000256" key="2">
    <source>
        <dbReference type="SAM" id="SignalP"/>
    </source>
</evidence>
<dbReference type="EMBL" id="LNIX01000001">
    <property type="protein sequence ID" value="OXA63963.1"/>
    <property type="molecule type" value="Genomic_DNA"/>
</dbReference>
<feature type="region of interest" description="Disordered" evidence="1">
    <location>
        <begin position="1897"/>
        <end position="2010"/>
    </location>
</feature>
<feature type="region of interest" description="Disordered" evidence="1">
    <location>
        <begin position="285"/>
        <end position="353"/>
    </location>
</feature>
<reference evidence="3 4" key="1">
    <citation type="submission" date="2015-12" db="EMBL/GenBank/DDBJ databases">
        <title>The genome of Folsomia candida.</title>
        <authorList>
            <person name="Faddeeva A."/>
            <person name="Derks M.F."/>
            <person name="Anvar Y."/>
            <person name="Smit S."/>
            <person name="Van Straalen N."/>
            <person name="Roelofs D."/>
        </authorList>
    </citation>
    <scope>NUCLEOTIDE SEQUENCE [LARGE SCALE GENOMIC DNA]</scope>
    <source>
        <strain evidence="3 4">VU population</strain>
        <tissue evidence="3">Whole body</tissue>
    </source>
</reference>
<feature type="region of interest" description="Disordered" evidence="1">
    <location>
        <begin position="1531"/>
        <end position="1666"/>
    </location>
</feature>
<feature type="region of interest" description="Disordered" evidence="1">
    <location>
        <begin position="1254"/>
        <end position="1352"/>
    </location>
</feature>
<feature type="compositionally biased region" description="Polar residues" evidence="1">
    <location>
        <begin position="1642"/>
        <end position="1651"/>
    </location>
</feature>
<feature type="compositionally biased region" description="Low complexity" evidence="1">
    <location>
        <begin position="215"/>
        <end position="237"/>
    </location>
</feature>
<feature type="compositionally biased region" description="Basic and acidic residues" evidence="1">
    <location>
        <begin position="1387"/>
        <end position="1402"/>
    </location>
</feature>
<feature type="compositionally biased region" description="Low complexity" evidence="1">
    <location>
        <begin position="1103"/>
        <end position="1112"/>
    </location>
</feature>
<feature type="compositionally biased region" description="Low complexity" evidence="1">
    <location>
        <begin position="1284"/>
        <end position="1299"/>
    </location>
</feature>
<feature type="compositionally biased region" description="Pro residues" evidence="1">
    <location>
        <begin position="798"/>
        <end position="807"/>
    </location>
</feature>
<feature type="compositionally biased region" description="Basic and acidic residues" evidence="1">
    <location>
        <begin position="1417"/>
        <end position="1427"/>
    </location>
</feature>
<feature type="region of interest" description="Disordered" evidence="1">
    <location>
        <begin position="2073"/>
        <end position="2093"/>
    </location>
</feature>
<feature type="compositionally biased region" description="Pro residues" evidence="1">
    <location>
        <begin position="1595"/>
        <end position="1615"/>
    </location>
</feature>
<proteinExistence type="predicted"/>
<comment type="caution">
    <text evidence="3">The sequence shown here is derived from an EMBL/GenBank/DDBJ whole genome shotgun (WGS) entry which is preliminary data.</text>
</comment>
<feature type="compositionally biased region" description="Low complexity" evidence="1">
    <location>
        <begin position="1652"/>
        <end position="1666"/>
    </location>
</feature>
<feature type="compositionally biased region" description="Low complexity" evidence="1">
    <location>
        <begin position="2319"/>
        <end position="2332"/>
    </location>
</feature>
<feature type="compositionally biased region" description="Low complexity" evidence="1">
    <location>
        <begin position="476"/>
        <end position="486"/>
    </location>
</feature>
<feature type="compositionally biased region" description="Low complexity" evidence="1">
    <location>
        <begin position="2172"/>
        <end position="2183"/>
    </location>
</feature>
<feature type="compositionally biased region" description="Gly residues" evidence="1">
    <location>
        <begin position="2370"/>
        <end position="2381"/>
    </location>
</feature>
<dbReference type="Proteomes" id="UP000198287">
    <property type="component" value="Unassembled WGS sequence"/>
</dbReference>
<feature type="region of interest" description="Disordered" evidence="1">
    <location>
        <begin position="2172"/>
        <end position="2265"/>
    </location>
</feature>
<feature type="region of interest" description="Disordered" evidence="1">
    <location>
        <begin position="1387"/>
        <end position="1449"/>
    </location>
</feature>
<feature type="region of interest" description="Disordered" evidence="1">
    <location>
        <begin position="941"/>
        <end position="965"/>
    </location>
</feature>
<feature type="compositionally biased region" description="Low complexity" evidence="1">
    <location>
        <begin position="2235"/>
        <end position="2263"/>
    </location>
</feature>
<feature type="compositionally biased region" description="Polar residues" evidence="1">
    <location>
        <begin position="811"/>
        <end position="837"/>
    </location>
</feature>
<evidence type="ECO:0000256" key="1">
    <source>
        <dbReference type="SAM" id="MobiDB-lite"/>
    </source>
</evidence>
<feature type="compositionally biased region" description="Low complexity" evidence="1">
    <location>
        <begin position="1949"/>
        <end position="1962"/>
    </location>
</feature>
<feature type="compositionally biased region" description="Low complexity" evidence="1">
    <location>
        <begin position="153"/>
        <end position="179"/>
    </location>
</feature>
<feature type="region of interest" description="Disordered" evidence="1">
    <location>
        <begin position="746"/>
        <end position="772"/>
    </location>
</feature>
<feature type="region of interest" description="Disordered" evidence="1">
    <location>
        <begin position="2503"/>
        <end position="2563"/>
    </location>
</feature>
<feature type="compositionally biased region" description="Low complexity" evidence="1">
    <location>
        <begin position="1628"/>
        <end position="1637"/>
    </location>
</feature>
<feature type="compositionally biased region" description="Polar residues" evidence="1">
    <location>
        <begin position="760"/>
        <end position="772"/>
    </location>
</feature>
<feature type="compositionally biased region" description="Polar residues" evidence="1">
    <location>
        <begin position="1991"/>
        <end position="2010"/>
    </location>
</feature>
<organism evidence="3 4">
    <name type="scientific">Folsomia candida</name>
    <name type="common">Springtail</name>
    <dbReference type="NCBI Taxonomy" id="158441"/>
    <lineage>
        <taxon>Eukaryota</taxon>
        <taxon>Metazoa</taxon>
        <taxon>Ecdysozoa</taxon>
        <taxon>Arthropoda</taxon>
        <taxon>Hexapoda</taxon>
        <taxon>Collembola</taxon>
        <taxon>Entomobryomorpha</taxon>
        <taxon>Isotomoidea</taxon>
        <taxon>Isotomidae</taxon>
        <taxon>Proisotominae</taxon>
        <taxon>Folsomia</taxon>
    </lineage>
</organism>
<feature type="compositionally biased region" description="Low complexity" evidence="1">
    <location>
        <begin position="642"/>
        <end position="661"/>
    </location>
</feature>
<evidence type="ECO:0000313" key="3">
    <source>
        <dbReference type="EMBL" id="OXA63963.1"/>
    </source>
</evidence>
<feature type="compositionally biased region" description="Polar residues" evidence="1">
    <location>
        <begin position="1533"/>
        <end position="1543"/>
    </location>
</feature>
<feature type="compositionally biased region" description="Pro residues" evidence="1">
    <location>
        <begin position="1080"/>
        <end position="1093"/>
    </location>
</feature>
<sequence length="2577" mass="279678">MTDPLPKLVVQGLVVSLLLATASSQWLSFKTSRNPKSSLWFPNMPTSPKTLQQRSSVGSSIRGLGPNSSNSNSVNNNAGVNSRGDSPNSSNNNFQESNRHAAGERGTRPIGHRSVPQHHIGQPTYQTVHGGVISRHESRHESVGNSRNSGGYPSASSRMQQQPQQHGSGGHSQRQQGQGTFAHRSGQPHPPQPWNAKQSTNPSPTVVTSKHLSINLNQPGRNNNNHNNNNRQQQQQQGMWSPASNGAQTPNGYASSRRLLEVGRHVDIPTRRPITQIAGALQDSWPNSNTHHHLSPVIKNQRPNAPNSRNNYYEGESGGATSVRVSDHAIEIKATPKPGSAEQKENSVDRKLSVGGREKLVSNTLNTLAKLSPKKPIFVYMRVEGIAAIQAGAEAGDVIKKLAGGSKLPFYNGTKSLPKENVPQVFLAPEDMPPPSNYGKLPIPNLRTKETTTIKPTFTKILLPGGTKMTSGLASTPRTTTTTTTAPPLPQLPQFDFVQSTAASSAINPSFLSFNESGKADQPLSLEQRIQILQMFQNQVGLQQHQRLPPYQPTHQPQIHPTYNPQPQPTYQSYPQPQPTYQSQPQPTYQSHPQPQPTYQSHPQHPPRPQPPQQPSQHQQQIYQTPRPQAQPQPTYPPVSPQLPLRPQLPNPSQQPQQQLPTPAPTPLHADILRGVLPQGAILESITAMGGNLQEELNQFSQNVVQDPSNSIDGSKLPTASDMLPNLQLQHQPGRVGQAQSRENLQQPYNHHGPSPTPFAPQQQQHFNHGPTQAPMFTSNGQQMTWMQPKMDNNGQRPRPPMPPQSGPPSHNRNTLKNALSFLGIQQSTPRPNNIGPTTPHPLQFHQNPSSPGPLIFNSNNNPTRMPFYPQAARREDFGSGSFEQSHPPAQANRRPPGQTLIVQTPDASKPQGQKSTFVISNGDGNLPDLNKIMKVLTELNGDQQGGRNPNGGSPNAQFAPTRPPPFHPTPFPPLPTRRPTTGFPFLSTGRPAQPQVMIRHPSGTPTSGPIIVSTGRPDGLPLHQIVSSTFSPNIGGPTTQRPAFVSSTAGPIMMMGPSPSSSPMQIIKALSHPDFIQLPPSPSIRPPQPAGPSPTIQTMQRQQPQQQQHQPQQPPPQQQHQPQIIFSNANSNGQIIQPSADILKSIMNAIPGVMTNTNTGRPSQAASQGPTQAIPLQPTPLLPEGMAAGGSTGGKIIEVDPNLSPEEMQKAIMESIMKHQQETNGGISNGPIVINADPSMASALGNSPHFMNVQPSGASATTPTKPGFTVQPAIVTPRPSRPSGVEFVGSGSGSSSVERQQGLLNQFTSSSKEHHHSKEVVDNEKSTRKQSKSGESLENKSRKQEVQSSDEKVIEKVITEEKIVWNPGKEGQMIPSRIKTEERIIMTPHDSSKSFEKKSGEEVGTSTSEKTFGDFLTKRKDGKSNTDEESSSSGDKSENSKSSVSVDSSNFAGLLRSKLKFEKMKEKLYPKKVVPDSAEVVTNPFSRYLHPSSVATPTDASTIGTSEFTIHDASPSSSLSPVEPTVSAILDSANSNNPTTVDNGRFKIRPGDISSNSKAGDSMNQGQVYGISPSGQPIIMQPTSPSFTVSPSPSAFPPSPTRPPSFPSIGPPAFPSSGPSMFPPSPSSLFSPSPASYIGPSPSSYPFLQQGSNPSPSSSSGIISTVTPGTKEERLIFIPADSNSVNSAVSNNQDQTIISTKNSQNNTVLFTTMNNLPDLMSQLSGTKTEVRMIDDLKSFQATLAKVQATQASTTLSSQFGPPPTPTADRRIDLDVDKPITWRPNGTIPFPTLESLRQRFPSGFGANVLHAVSAGFAANDPNKPKWGHTVQQPQLIYTMPNGVPLALNSVGGYQPILLQGTKEPVLAYYGYNWNNQNAEASTFKPVETVVSELEPKYTSRFRGNPPTTPSESTIAETTPVLPLDQKNNSSIRNSIDPVLSEEYEELSKESNINNKSGKSNSKTQPDEYDDEPQKHSRRRRPGALKEESSDDFLSQESTKNSNNKVQSVTPNILSKRIDDADRTEEEILDKRVHVQKEIFVHSGEKSDDDMTPTAKLPILLAPSIISRKSVVSKTGSSYTDNRPKPTASASVAETTHTAKQLTSAVTKLIATIPPTKPTSQQEKSEDEDLRETQAELKSLLKKLQKKLNSRDEVYELGDGFYDYYDELQQVPSTKASTTTTSTKGTKKPVKKKPKAKKKTNSKTKSKSKDSKKKKQSNKKSKDKSQTKKKTPVPPKLTTTKEPVTTSSSTTTTTTTTTKTPKPLAIMNHHRHPISSMETFTSPPTVATTAYAQPYQSSSETTVQKKPELFATTSLAEPQPTSSVASPTLSSPSQTDASSIAFVYPQGENKDLAASKIHHRRRPLWVRRKPGVGGLGGGGSGSMEGSLEPVAQPTSQSGKVIRLVRRKRPGPLRRRPVFVQQSIEVDQNSGQVTASPTEATSSPTPSTTTTMPVDILFENTNDLSKRVGYPDSVEKSAQTATPRAQGKRKLKLVRLKGQRAQWRLKMNEEQEEESAPQAEKLVSHPIDQKLPTASPPSLSPPETSQSQLIQAERQSRQESPSSLEAKVCIMGKCEMISK</sequence>
<feature type="region of interest" description="Disordered" evidence="1">
    <location>
        <begin position="548"/>
        <end position="670"/>
    </location>
</feature>
<feature type="region of interest" description="Disordered" evidence="1">
    <location>
        <begin position="37"/>
        <end position="253"/>
    </location>
</feature>
<keyword evidence="2" id="KW-0732">Signal</keyword>
<feature type="compositionally biased region" description="Low complexity" evidence="1">
    <location>
        <begin position="560"/>
        <end position="603"/>
    </location>
</feature>
<evidence type="ECO:0000313" key="4">
    <source>
        <dbReference type="Proteomes" id="UP000198287"/>
    </source>
</evidence>
<feature type="region of interest" description="Disordered" evidence="1">
    <location>
        <begin position="2111"/>
        <end position="2131"/>
    </location>
</feature>
<dbReference type="OMA" id="IMESIMK"/>
<feature type="region of interest" description="Disordered" evidence="1">
    <location>
        <begin position="2466"/>
        <end position="2491"/>
    </location>
</feature>
<feature type="compositionally biased region" description="Pro residues" evidence="1">
    <location>
        <begin position="629"/>
        <end position="641"/>
    </location>
</feature>
<feature type="region of interest" description="Disordered" evidence="1">
    <location>
        <begin position="786"/>
        <end position="864"/>
    </location>
</feature>
<feature type="compositionally biased region" description="Pro residues" evidence="1">
    <location>
        <begin position="604"/>
        <end position="614"/>
    </location>
</feature>
<name>A0A226F2E2_FOLCA</name>
<gene>
    <name evidence="3" type="ORF">Fcan01_02793</name>
</gene>
<feature type="compositionally biased region" description="Polar residues" evidence="1">
    <location>
        <begin position="941"/>
        <end position="957"/>
    </location>
</feature>
<feature type="compositionally biased region" description="Low complexity" evidence="1">
    <location>
        <begin position="67"/>
        <end position="82"/>
    </location>
</feature>
<feature type="region of interest" description="Disordered" evidence="1">
    <location>
        <begin position="2363"/>
        <end position="2451"/>
    </location>
</feature>
<accession>A0A226F2E2</accession>
<feature type="compositionally biased region" description="Low complexity" evidence="1">
    <location>
        <begin position="1583"/>
        <end position="1594"/>
    </location>
</feature>
<feature type="compositionally biased region" description="Polar residues" evidence="1">
    <location>
        <begin position="83"/>
        <end position="96"/>
    </location>
</feature>
<feature type="compositionally biased region" description="Low complexity" evidence="1">
    <location>
        <begin position="615"/>
        <end position="628"/>
    </location>
</feature>
<feature type="compositionally biased region" description="Polar residues" evidence="1">
    <location>
        <begin position="2418"/>
        <end position="2431"/>
    </location>
</feature>
<feature type="compositionally biased region" description="Basic and acidic residues" evidence="1">
    <location>
        <begin position="1317"/>
        <end position="1328"/>
    </location>
</feature>
<feature type="compositionally biased region" description="Polar residues" evidence="1">
    <location>
        <begin position="1155"/>
        <end position="1172"/>
    </location>
</feature>
<feature type="chain" id="PRO_5012872569" evidence="2">
    <location>
        <begin position="25"/>
        <end position="2577"/>
    </location>
</feature>
<feature type="region of interest" description="Disordered" evidence="1">
    <location>
        <begin position="469"/>
        <end position="491"/>
    </location>
</feature>
<feature type="compositionally biased region" description="Basic residues" evidence="1">
    <location>
        <begin position="2401"/>
        <end position="2415"/>
    </location>
</feature>
<feature type="region of interest" description="Disordered" evidence="1">
    <location>
        <begin position="1155"/>
        <end position="1174"/>
    </location>
</feature>
<feature type="compositionally biased region" description="Polar residues" evidence="1">
    <location>
        <begin position="901"/>
        <end position="924"/>
    </location>
</feature>
<feature type="region of interest" description="Disordered" evidence="1">
    <location>
        <begin position="1075"/>
        <end position="1122"/>
    </location>
</feature>
<feature type="region of interest" description="Disordered" evidence="1">
    <location>
        <begin position="2290"/>
        <end position="2336"/>
    </location>
</feature>
<feature type="compositionally biased region" description="Basic and acidic residues" evidence="1">
    <location>
        <begin position="1336"/>
        <end position="1352"/>
    </location>
</feature>
<feature type="signal peptide" evidence="2">
    <location>
        <begin position="1"/>
        <end position="24"/>
    </location>
</feature>
<feature type="compositionally biased region" description="Polar residues" evidence="1">
    <location>
        <begin position="44"/>
        <end position="59"/>
    </location>
</feature>
<feature type="compositionally biased region" description="Low complexity" evidence="1">
    <location>
        <begin position="2432"/>
        <end position="2451"/>
    </location>
</feature>
<feature type="compositionally biased region" description="Polar residues" evidence="1">
    <location>
        <begin position="1254"/>
        <end position="1265"/>
    </location>
</feature>